<feature type="compositionally biased region" description="Basic and acidic residues" evidence="1">
    <location>
        <begin position="62"/>
        <end position="76"/>
    </location>
</feature>
<evidence type="ECO:0000313" key="2">
    <source>
        <dbReference type="EMBL" id="KJA13766.1"/>
    </source>
</evidence>
<evidence type="ECO:0000256" key="1">
    <source>
        <dbReference type="SAM" id="MobiDB-lite"/>
    </source>
</evidence>
<organism evidence="2 3">
    <name type="scientific">Hypholoma sublateritium (strain FD-334 SS-4)</name>
    <dbReference type="NCBI Taxonomy" id="945553"/>
    <lineage>
        <taxon>Eukaryota</taxon>
        <taxon>Fungi</taxon>
        <taxon>Dikarya</taxon>
        <taxon>Basidiomycota</taxon>
        <taxon>Agaricomycotina</taxon>
        <taxon>Agaricomycetes</taxon>
        <taxon>Agaricomycetidae</taxon>
        <taxon>Agaricales</taxon>
        <taxon>Agaricineae</taxon>
        <taxon>Strophariaceae</taxon>
        <taxon>Hypholoma</taxon>
    </lineage>
</organism>
<dbReference type="Proteomes" id="UP000054270">
    <property type="component" value="Unassembled WGS sequence"/>
</dbReference>
<evidence type="ECO:0000313" key="3">
    <source>
        <dbReference type="Proteomes" id="UP000054270"/>
    </source>
</evidence>
<keyword evidence="3" id="KW-1185">Reference proteome</keyword>
<accession>A0A0D2NB26</accession>
<sequence>MKFTPSSSIERSEFPQKYLMAVRKLDFGDGGETYRHSLVVIANFAQKRFPNSMEYIAQEKSRISEQLEKENEESKQSESSSTETNQYKSNHPKSESKEPESKQSTVIGRDHVVLAVAHARGVSTDSLSKECGDREDEAAQYVFVWAASAYRSTAPQQIPVPNVIFQWSTQVETVGNGASAGAQTPKT</sequence>
<feature type="region of interest" description="Disordered" evidence="1">
    <location>
        <begin position="62"/>
        <end position="106"/>
    </location>
</feature>
<reference evidence="3" key="1">
    <citation type="submission" date="2014-04" db="EMBL/GenBank/DDBJ databases">
        <title>Evolutionary Origins and Diversification of the Mycorrhizal Mutualists.</title>
        <authorList>
            <consortium name="DOE Joint Genome Institute"/>
            <consortium name="Mycorrhizal Genomics Consortium"/>
            <person name="Kohler A."/>
            <person name="Kuo A."/>
            <person name="Nagy L.G."/>
            <person name="Floudas D."/>
            <person name="Copeland A."/>
            <person name="Barry K.W."/>
            <person name="Cichocki N."/>
            <person name="Veneault-Fourrey C."/>
            <person name="LaButti K."/>
            <person name="Lindquist E.A."/>
            <person name="Lipzen A."/>
            <person name="Lundell T."/>
            <person name="Morin E."/>
            <person name="Murat C."/>
            <person name="Riley R."/>
            <person name="Ohm R."/>
            <person name="Sun H."/>
            <person name="Tunlid A."/>
            <person name="Henrissat B."/>
            <person name="Grigoriev I.V."/>
            <person name="Hibbett D.S."/>
            <person name="Martin F."/>
        </authorList>
    </citation>
    <scope>NUCLEOTIDE SEQUENCE [LARGE SCALE GENOMIC DNA]</scope>
    <source>
        <strain evidence="3">FD-334 SS-4</strain>
    </source>
</reference>
<protein>
    <submittedName>
        <fullName evidence="2">Uncharacterized protein</fullName>
    </submittedName>
</protein>
<proteinExistence type="predicted"/>
<gene>
    <name evidence="2" type="ORF">HYPSUDRAFT_59709</name>
</gene>
<dbReference type="EMBL" id="KN817714">
    <property type="protein sequence ID" value="KJA13766.1"/>
    <property type="molecule type" value="Genomic_DNA"/>
</dbReference>
<dbReference type="AlphaFoldDB" id="A0A0D2NB26"/>
<name>A0A0D2NB26_HYPSF</name>
<feature type="compositionally biased region" description="Basic and acidic residues" evidence="1">
    <location>
        <begin position="92"/>
        <end position="101"/>
    </location>
</feature>